<accession>A0ABX1M648</accession>
<reference evidence="1 2" key="1">
    <citation type="submission" date="2018-06" db="EMBL/GenBank/DDBJ databases">
        <title>Comparative genomics of Brasilonema spp. strains.</title>
        <authorList>
            <person name="Alvarenga D.O."/>
            <person name="Fiore M.F."/>
            <person name="Varani A.M."/>
        </authorList>
    </citation>
    <scope>NUCLEOTIDE SEQUENCE [LARGE SCALE GENOMIC DNA]</scope>
    <source>
        <strain evidence="1 2">UFV-OR1</strain>
    </source>
</reference>
<sequence>MERSPINSPVLRSLSPQPSNSHLNVALTHVAQEVSELLQQFHLAVKRDINSVETISIRAIEPEYKFILVKKLYDSSVESGSHARAYLQSKH</sequence>
<proteinExistence type="predicted"/>
<dbReference type="RefSeq" id="WP_169265579.1">
    <property type="nucleotide sequence ID" value="NZ_QMEC01000052.1"/>
</dbReference>
<comment type="caution">
    <text evidence="1">The sequence shown here is derived from an EMBL/GenBank/DDBJ whole genome shotgun (WGS) entry which is preliminary data.</text>
</comment>
<evidence type="ECO:0000313" key="1">
    <source>
        <dbReference type="EMBL" id="NMF63992.1"/>
    </source>
</evidence>
<evidence type="ECO:0000313" key="2">
    <source>
        <dbReference type="Proteomes" id="UP000762253"/>
    </source>
</evidence>
<protein>
    <submittedName>
        <fullName evidence="1">Uncharacterized protein</fullName>
    </submittedName>
</protein>
<keyword evidence="2" id="KW-1185">Reference proteome</keyword>
<dbReference type="EMBL" id="QMEC01000052">
    <property type="protein sequence ID" value="NMF63992.1"/>
    <property type="molecule type" value="Genomic_DNA"/>
</dbReference>
<organism evidence="1 2">
    <name type="scientific">Brasilonema octagenarum UFV-OR1</name>
    <dbReference type="NCBI Taxonomy" id="417115"/>
    <lineage>
        <taxon>Bacteria</taxon>
        <taxon>Bacillati</taxon>
        <taxon>Cyanobacteriota</taxon>
        <taxon>Cyanophyceae</taxon>
        <taxon>Nostocales</taxon>
        <taxon>Scytonemataceae</taxon>
        <taxon>Brasilonema</taxon>
        <taxon>Octagenarum group</taxon>
    </lineage>
</organism>
<dbReference type="Proteomes" id="UP000762253">
    <property type="component" value="Unassembled WGS sequence"/>
</dbReference>
<name>A0ABX1M648_9CYAN</name>
<gene>
    <name evidence="1" type="ORF">DP115_14925</name>
</gene>